<keyword evidence="4 6" id="KW-0067">ATP-binding</keyword>
<organism evidence="6 7">
    <name type="scientific">Chelatococcus albus</name>
    <dbReference type="NCBI Taxonomy" id="3047466"/>
    <lineage>
        <taxon>Bacteria</taxon>
        <taxon>Pseudomonadati</taxon>
        <taxon>Pseudomonadota</taxon>
        <taxon>Alphaproteobacteria</taxon>
        <taxon>Hyphomicrobiales</taxon>
        <taxon>Chelatococcaceae</taxon>
        <taxon>Chelatococcus</taxon>
    </lineage>
</organism>
<sequence>MGRLTISGLGKSFGGMEVLRDIALDVRDGEFVVLVGPSGCGKSTLLRLIAGLEEATEGEIRIGERVVNDVPPKDRDIAMVFQNYALYPHMSVRRNIAFALRAKGRPKEEIEAKVAEAARVLELDALLDRRPGELSGGQRQRVAIGRAMVRDPSIFLFDEPLSNLDAKLRHQMRAELKKLHRTLGTTIVYVTHDQLEAMTLADRIAVMRGGRIEQFGSPLELYSRPANLFVAGFIGSPAMNFLKAEVEASGTVARLADGAALPLPVTAPSGRRITIGIRPDDLSLVGPGAETGAARLSGRLAMVEPLGSESLLTVVCAGQEIVCKVPGIPALADDAPLSLGLAPQALHVFDSESTLRLS</sequence>
<dbReference type="InterPro" id="IPR017871">
    <property type="entry name" value="ABC_transporter-like_CS"/>
</dbReference>
<dbReference type="SUPFAM" id="SSF52540">
    <property type="entry name" value="P-loop containing nucleoside triphosphate hydrolases"/>
    <property type="match status" value="1"/>
</dbReference>
<comment type="similarity">
    <text evidence="1">Belongs to the ABC transporter superfamily.</text>
</comment>
<evidence type="ECO:0000256" key="2">
    <source>
        <dbReference type="ARBA" id="ARBA00022448"/>
    </source>
</evidence>
<dbReference type="NCBIfam" id="NF008653">
    <property type="entry name" value="PRK11650.1"/>
    <property type="match status" value="1"/>
</dbReference>
<gene>
    <name evidence="6" type="primary">ugpC</name>
    <name evidence="6" type="ORF">QNA08_17625</name>
</gene>
<keyword evidence="3" id="KW-0547">Nucleotide-binding</keyword>
<proteinExistence type="inferred from homology"/>
<feature type="domain" description="ABC transporter" evidence="5">
    <location>
        <begin position="4"/>
        <end position="234"/>
    </location>
</feature>
<dbReference type="Gene3D" id="3.40.50.300">
    <property type="entry name" value="P-loop containing nucleotide triphosphate hydrolases"/>
    <property type="match status" value="1"/>
</dbReference>
<dbReference type="InterPro" id="IPR003439">
    <property type="entry name" value="ABC_transporter-like_ATP-bd"/>
</dbReference>
<evidence type="ECO:0000313" key="6">
    <source>
        <dbReference type="EMBL" id="MDJ1160037.1"/>
    </source>
</evidence>
<dbReference type="InterPro" id="IPR003593">
    <property type="entry name" value="AAA+_ATPase"/>
</dbReference>
<dbReference type="InterPro" id="IPR047641">
    <property type="entry name" value="ABC_transpr_MalK/UgpC-like"/>
</dbReference>
<evidence type="ECO:0000256" key="1">
    <source>
        <dbReference type="ARBA" id="ARBA00005417"/>
    </source>
</evidence>
<evidence type="ECO:0000313" key="7">
    <source>
        <dbReference type="Proteomes" id="UP001321492"/>
    </source>
</evidence>
<dbReference type="RefSeq" id="WP_283742039.1">
    <property type="nucleotide sequence ID" value="NZ_JASJEV010000016.1"/>
</dbReference>
<dbReference type="InterPro" id="IPR027417">
    <property type="entry name" value="P-loop_NTPase"/>
</dbReference>
<comment type="caution">
    <text evidence="6">The sequence shown here is derived from an EMBL/GenBank/DDBJ whole genome shotgun (WGS) entry which is preliminary data.</text>
</comment>
<accession>A0ABT7AKY7</accession>
<dbReference type="PANTHER" id="PTHR43875:SF1">
    <property type="entry name" value="OSMOPROTECTIVE COMPOUNDS UPTAKE ATP-BINDING PROTEIN GGTA"/>
    <property type="match status" value="1"/>
</dbReference>
<evidence type="ECO:0000259" key="5">
    <source>
        <dbReference type="PROSITE" id="PS50893"/>
    </source>
</evidence>
<dbReference type="Pfam" id="PF00005">
    <property type="entry name" value="ABC_tran"/>
    <property type="match status" value="1"/>
</dbReference>
<keyword evidence="2" id="KW-0813">Transport</keyword>
<dbReference type="PROSITE" id="PS00211">
    <property type="entry name" value="ABC_TRANSPORTER_1"/>
    <property type="match status" value="1"/>
</dbReference>
<evidence type="ECO:0000256" key="3">
    <source>
        <dbReference type="ARBA" id="ARBA00022741"/>
    </source>
</evidence>
<dbReference type="Pfam" id="PF17912">
    <property type="entry name" value="OB_MalK"/>
    <property type="match status" value="1"/>
</dbReference>
<keyword evidence="7" id="KW-1185">Reference proteome</keyword>
<dbReference type="Gene3D" id="2.40.50.100">
    <property type="match status" value="1"/>
</dbReference>
<name>A0ABT7AKY7_9HYPH</name>
<dbReference type="Gene3D" id="2.40.50.140">
    <property type="entry name" value="Nucleic acid-binding proteins"/>
    <property type="match status" value="1"/>
</dbReference>
<dbReference type="InterPro" id="IPR040582">
    <property type="entry name" value="OB_MalK-like"/>
</dbReference>
<dbReference type="InterPro" id="IPR012340">
    <property type="entry name" value="NA-bd_OB-fold"/>
</dbReference>
<dbReference type="GO" id="GO:0005524">
    <property type="term" value="F:ATP binding"/>
    <property type="evidence" value="ECO:0007669"/>
    <property type="project" value="UniProtKB-KW"/>
</dbReference>
<dbReference type="CDD" id="cd03301">
    <property type="entry name" value="ABC_MalK_N"/>
    <property type="match status" value="1"/>
</dbReference>
<dbReference type="PROSITE" id="PS50893">
    <property type="entry name" value="ABC_TRANSPORTER_2"/>
    <property type="match status" value="1"/>
</dbReference>
<dbReference type="InterPro" id="IPR015855">
    <property type="entry name" value="ABC_transpr_MalK-like"/>
</dbReference>
<dbReference type="Proteomes" id="UP001321492">
    <property type="component" value="Unassembled WGS sequence"/>
</dbReference>
<evidence type="ECO:0000256" key="4">
    <source>
        <dbReference type="ARBA" id="ARBA00022840"/>
    </source>
</evidence>
<dbReference type="SUPFAM" id="SSF50331">
    <property type="entry name" value="MOP-like"/>
    <property type="match status" value="1"/>
</dbReference>
<dbReference type="EMBL" id="JASJEV010000016">
    <property type="protein sequence ID" value="MDJ1160037.1"/>
    <property type="molecule type" value="Genomic_DNA"/>
</dbReference>
<dbReference type="PANTHER" id="PTHR43875">
    <property type="entry name" value="MALTODEXTRIN IMPORT ATP-BINDING PROTEIN MSMX"/>
    <property type="match status" value="1"/>
</dbReference>
<protein>
    <submittedName>
        <fullName evidence="6">Sn-glycerol-3-phosphate ABC transporter ATP-binding protein UgpC</fullName>
    </submittedName>
</protein>
<reference evidence="6 7" key="1">
    <citation type="submission" date="2023-05" db="EMBL/GenBank/DDBJ databases">
        <title>Chelatococcus sp. nov., a moderately thermophilic bacterium isolated from hot spring microbial mat.</title>
        <authorList>
            <person name="Hu C.-J."/>
            <person name="Li W.-J."/>
        </authorList>
    </citation>
    <scope>NUCLEOTIDE SEQUENCE [LARGE SCALE GENOMIC DNA]</scope>
    <source>
        <strain evidence="6 7">SYSU G07232</strain>
    </source>
</reference>
<dbReference type="InterPro" id="IPR008995">
    <property type="entry name" value="Mo/tungstate-bd_C_term_dom"/>
</dbReference>
<dbReference type="SMART" id="SM00382">
    <property type="entry name" value="AAA"/>
    <property type="match status" value="1"/>
</dbReference>